<evidence type="ECO:0000256" key="1">
    <source>
        <dbReference type="SAM" id="Coils"/>
    </source>
</evidence>
<reference evidence="4" key="1">
    <citation type="submission" date="2023-08" db="EMBL/GenBank/DDBJ databases">
        <authorList>
            <person name="Chen Y."/>
            <person name="Shah S."/>
            <person name="Dougan E. K."/>
            <person name="Thang M."/>
            <person name="Chan C."/>
        </authorList>
    </citation>
    <scope>NUCLEOTIDE SEQUENCE</scope>
</reference>
<evidence type="ECO:0000256" key="2">
    <source>
        <dbReference type="SAM" id="MobiDB-lite"/>
    </source>
</evidence>
<accession>A0AA36J3M2</accession>
<comment type="caution">
    <text evidence="4">The sequence shown here is derived from an EMBL/GenBank/DDBJ whole genome shotgun (WGS) entry which is preliminary data.</text>
</comment>
<feature type="signal peptide" evidence="3">
    <location>
        <begin position="1"/>
        <end position="23"/>
    </location>
</feature>
<dbReference type="AlphaFoldDB" id="A0AA36J3M2"/>
<evidence type="ECO:0000313" key="5">
    <source>
        <dbReference type="Proteomes" id="UP001178507"/>
    </source>
</evidence>
<organism evidence="4 5">
    <name type="scientific">Effrenium voratum</name>
    <dbReference type="NCBI Taxonomy" id="2562239"/>
    <lineage>
        <taxon>Eukaryota</taxon>
        <taxon>Sar</taxon>
        <taxon>Alveolata</taxon>
        <taxon>Dinophyceae</taxon>
        <taxon>Suessiales</taxon>
        <taxon>Symbiodiniaceae</taxon>
        <taxon>Effrenium</taxon>
    </lineage>
</organism>
<keyword evidence="1" id="KW-0175">Coiled coil</keyword>
<evidence type="ECO:0000313" key="4">
    <source>
        <dbReference type="EMBL" id="CAJ1398995.1"/>
    </source>
</evidence>
<proteinExistence type="predicted"/>
<feature type="coiled-coil region" evidence="1">
    <location>
        <begin position="379"/>
        <end position="452"/>
    </location>
</feature>
<keyword evidence="3" id="KW-0732">Signal</keyword>
<feature type="coiled-coil region" evidence="1">
    <location>
        <begin position="53"/>
        <end position="111"/>
    </location>
</feature>
<sequence length="646" mass="72339">MLRLAACLLGFASGSQLSPVAKAVELLEQMRVRGDSELREEELQYGRLQQWCLDKQRGKAKEVDEDAEKEERLVSEVQSAVAKVRGLQKDVEDLNSKLLKWDQERSSAEELRKDEASEVRGSARQLETSLGQLRRAEEKLSRVQEPQLMQLDLSEDLKQALQADADGGVLEMLQTLRGKLEGELKELSVKETSANQANELTLKKLGSQKEAAAARLREKTAALGAGEEEQRRAEADLDALRQEAKEDSTYLEDLKVMCSMKADAFQRRQQGRQKELRALGSALQLLKQKVAFLQRGTSLAQLPSAQAERAAALRLLRSTGLVQLGQALRDQPLAKVKTMIKDMLSRLEQAHAALGAEEAFCEKELAASELKEGVARKRKEELRGRLDETLADSQQLAEDRAVLEASLAELSAELQEATKEREDSKSKNLVDIKEAQESREALLEALVALREIYQAPTFVQLKVKSESEQVLQGPAKDAPDFPDDDYAPRSESSGLLDLLELAESSFAAQKATAEDAETADEGQYQKFLEDNAKDKAVKSRQLARRKEKAAQTQREVKMMQGELADTKQQLLKLDDYLAKLKQKSSTMPRQVSRRLRGEGSRAHFGFKLVFCARKRCLKPAPSFEEKQQKRREEISTLEEVLKILSV</sequence>
<gene>
    <name evidence="4" type="ORF">EVOR1521_LOCUS22629</name>
</gene>
<feature type="region of interest" description="Disordered" evidence="2">
    <location>
        <begin position="465"/>
        <end position="489"/>
    </location>
</feature>
<feature type="chain" id="PRO_5041458580" evidence="3">
    <location>
        <begin position="24"/>
        <end position="646"/>
    </location>
</feature>
<feature type="coiled-coil region" evidence="1">
    <location>
        <begin position="542"/>
        <end position="583"/>
    </location>
</feature>
<protein>
    <submittedName>
        <fullName evidence="4">Uncharacterized protein</fullName>
    </submittedName>
</protein>
<name>A0AA36J3M2_9DINO</name>
<dbReference type="Proteomes" id="UP001178507">
    <property type="component" value="Unassembled WGS sequence"/>
</dbReference>
<dbReference type="EMBL" id="CAUJNA010003318">
    <property type="protein sequence ID" value="CAJ1398995.1"/>
    <property type="molecule type" value="Genomic_DNA"/>
</dbReference>
<evidence type="ECO:0000256" key="3">
    <source>
        <dbReference type="SAM" id="SignalP"/>
    </source>
</evidence>
<keyword evidence="5" id="KW-1185">Reference proteome</keyword>